<name>A0ABX5XJD9_9BACT</name>
<protein>
    <submittedName>
        <fullName evidence="2">Pup deamidase/depupylase</fullName>
        <ecNumber evidence="2">3.4.-.-</ecNumber>
    </submittedName>
</protein>
<reference evidence="2 3" key="1">
    <citation type="submission" date="2019-02" db="EMBL/GenBank/DDBJ databases">
        <title>Deep-cultivation of Planctomycetes and their phenomic and genomic characterization uncovers novel biology.</title>
        <authorList>
            <person name="Wiegand S."/>
            <person name="Jogler M."/>
            <person name="Boedeker C."/>
            <person name="Pinto D."/>
            <person name="Vollmers J."/>
            <person name="Rivas-Marin E."/>
            <person name="Kohn T."/>
            <person name="Peeters S.H."/>
            <person name="Heuer A."/>
            <person name="Rast P."/>
            <person name="Oberbeckmann S."/>
            <person name="Bunk B."/>
            <person name="Jeske O."/>
            <person name="Meyerdierks A."/>
            <person name="Storesund J.E."/>
            <person name="Kallscheuer N."/>
            <person name="Luecker S."/>
            <person name="Lage O.M."/>
            <person name="Pohl T."/>
            <person name="Merkel B.J."/>
            <person name="Hornburger P."/>
            <person name="Mueller R.-W."/>
            <person name="Bruemmer F."/>
            <person name="Labrenz M."/>
            <person name="Spormann A.M."/>
            <person name="Op den Camp H."/>
            <person name="Overmann J."/>
            <person name="Amann R."/>
            <person name="Jetten M.S.M."/>
            <person name="Mascher T."/>
            <person name="Medema M.H."/>
            <person name="Devos D.P."/>
            <person name="Kaster A.-K."/>
            <person name="Ovreas L."/>
            <person name="Rohde M."/>
            <person name="Galperin M.Y."/>
            <person name="Jogler C."/>
        </authorList>
    </citation>
    <scope>NUCLEOTIDE SEQUENCE [LARGE SCALE GENOMIC DNA]</scope>
    <source>
        <strain evidence="2 3">TBK1r</strain>
    </source>
</reference>
<gene>
    <name evidence="2" type="primary">dop</name>
    <name evidence="2" type="ORF">TBK1r_04340</name>
</gene>
<organism evidence="2 3">
    <name type="scientific">Stieleria magnilauensis</name>
    <dbReference type="NCBI Taxonomy" id="2527963"/>
    <lineage>
        <taxon>Bacteria</taxon>
        <taxon>Pseudomonadati</taxon>
        <taxon>Planctomycetota</taxon>
        <taxon>Planctomycetia</taxon>
        <taxon>Pirellulales</taxon>
        <taxon>Pirellulaceae</taxon>
        <taxon>Stieleria</taxon>
    </lineage>
</organism>
<evidence type="ECO:0000256" key="1">
    <source>
        <dbReference type="SAM" id="Phobius"/>
    </source>
</evidence>
<proteinExistence type="predicted"/>
<dbReference type="GO" id="GO:0016787">
    <property type="term" value="F:hydrolase activity"/>
    <property type="evidence" value="ECO:0007669"/>
    <property type="project" value="UniProtKB-KW"/>
</dbReference>
<dbReference type="Pfam" id="PF03136">
    <property type="entry name" value="Pup_ligase"/>
    <property type="match status" value="1"/>
</dbReference>
<dbReference type="InterPro" id="IPR004347">
    <property type="entry name" value="Pup_ligase/deamidase"/>
</dbReference>
<dbReference type="PANTHER" id="PTHR42307:SF2">
    <property type="entry name" value="PUP DEAMIDASE_DEPUPYLASE"/>
    <property type="match status" value="1"/>
</dbReference>
<evidence type="ECO:0000313" key="3">
    <source>
        <dbReference type="Proteomes" id="UP000318081"/>
    </source>
</evidence>
<keyword evidence="1" id="KW-0812">Transmembrane</keyword>
<keyword evidence="1" id="KW-0472">Membrane</keyword>
<dbReference type="EMBL" id="CP036432">
    <property type="protein sequence ID" value="QDV81516.1"/>
    <property type="molecule type" value="Genomic_DNA"/>
</dbReference>
<dbReference type="PANTHER" id="PTHR42307">
    <property type="entry name" value="PUP DEAMIDASE/DEPUPYLASE"/>
    <property type="match status" value="1"/>
</dbReference>
<dbReference type="Proteomes" id="UP000318081">
    <property type="component" value="Chromosome"/>
</dbReference>
<keyword evidence="3" id="KW-1185">Reference proteome</keyword>
<accession>A0ABX5XJD9</accession>
<feature type="transmembrane region" description="Helical" evidence="1">
    <location>
        <begin position="180"/>
        <end position="205"/>
    </location>
</feature>
<keyword evidence="2" id="KW-0378">Hydrolase</keyword>
<dbReference type="EC" id="3.4.-.-" evidence="2"/>
<keyword evidence="1" id="KW-1133">Transmembrane helix</keyword>
<sequence>MRYLGWECLVKSTSSRRCVPARRLVSRLLGMETEYATLVLNQPRLITADLPSSTEIYTQICAAIRRNQPTVPGVFDRDQMFLASGGAVTFETHPSLHALPGGLIEIATPEVASPDELLACQCSIDELVAGAAEEAAGEWDVRILKNSTDALGHVYGCQENYEAVVASGVWLCVYRVCIALLWMLQLISVVISLPVLACAFAYIFLIQRRQKPTRSVDEPLTAPDASQNTPSAAVLFETLPTWAKAIFMGLLRSIHLPTVIVLRFVVRHVAFRKQRKYLTALLISRVALCGAGDLDEDGCYRLSPKAMAIDVVADMGGYRGERPIYVYGHWLAQFCERSFLSLGSTKAMFARRQRFQIGLSDSNLSELAEYVKFGSVSLVLDMIESGATSEFVTIPRPIAALHGIASDWNLVRRVMTCRGRLSALEIQRRYLKAAKRFVAETPIRDRGEATLVIERWSDLVNVVSAFRRDSRNVTPALGRVDWLSKRWMIDQLGQDAQWLERKKTDLRYHELSPDGYFQKLAATNPSLALIALERIERRRRSPPADSPAAKRGWLIREFADSGDSVTAEWSYAMLRAGSETKRINFDA</sequence>
<evidence type="ECO:0000313" key="2">
    <source>
        <dbReference type="EMBL" id="QDV81516.1"/>
    </source>
</evidence>